<sequence>MLVGKMNIVSTARTTSKPFSRMPVMVWQDQRERMKTSVIVITDGDPYPEKEKTILEDTLKSTAKKLDSLGYPEDQLVISFLQIGDNEEAMQYLQKLDDLAHPSRKHKITHFWHKGYRDIVDCVPYKDNVQFTGDMVVKALVGSLDPKVDKFKT</sequence>
<reference evidence="1" key="1">
    <citation type="submission" date="2021-02" db="EMBL/GenBank/DDBJ databases">
        <authorList>
            <consortium name="DOE Joint Genome Institute"/>
            <person name="Ahrendt S."/>
            <person name="Looney B.P."/>
            <person name="Miyauchi S."/>
            <person name="Morin E."/>
            <person name="Drula E."/>
            <person name="Courty P.E."/>
            <person name="Chicoki N."/>
            <person name="Fauchery L."/>
            <person name="Kohler A."/>
            <person name="Kuo A."/>
            <person name="Labutti K."/>
            <person name="Pangilinan J."/>
            <person name="Lipzen A."/>
            <person name="Riley R."/>
            <person name="Andreopoulos W."/>
            <person name="He G."/>
            <person name="Johnson J."/>
            <person name="Barry K.W."/>
            <person name="Grigoriev I.V."/>
            <person name="Nagy L."/>
            <person name="Hibbett D."/>
            <person name="Henrissat B."/>
            <person name="Matheny P.B."/>
            <person name="Labbe J."/>
            <person name="Martin F."/>
        </authorList>
    </citation>
    <scope>NUCLEOTIDE SEQUENCE</scope>
    <source>
        <strain evidence="1">FP105234-sp</strain>
    </source>
</reference>
<evidence type="ECO:0000313" key="2">
    <source>
        <dbReference type="Proteomes" id="UP000814033"/>
    </source>
</evidence>
<gene>
    <name evidence="1" type="ORF">FA95DRAFT_479792</name>
</gene>
<dbReference type="Proteomes" id="UP000814033">
    <property type="component" value="Unassembled WGS sequence"/>
</dbReference>
<proteinExistence type="predicted"/>
<protein>
    <submittedName>
        <fullName evidence="1">Uncharacterized protein</fullName>
    </submittedName>
</protein>
<name>A0ACB8SB45_9AGAM</name>
<reference evidence="1" key="2">
    <citation type="journal article" date="2022" name="New Phytol.">
        <title>Evolutionary transition to the ectomycorrhizal habit in the genomes of a hyperdiverse lineage of mushroom-forming fungi.</title>
        <authorList>
            <person name="Looney B."/>
            <person name="Miyauchi S."/>
            <person name="Morin E."/>
            <person name="Drula E."/>
            <person name="Courty P.E."/>
            <person name="Kohler A."/>
            <person name="Kuo A."/>
            <person name="LaButti K."/>
            <person name="Pangilinan J."/>
            <person name="Lipzen A."/>
            <person name="Riley R."/>
            <person name="Andreopoulos W."/>
            <person name="He G."/>
            <person name="Johnson J."/>
            <person name="Nolan M."/>
            <person name="Tritt A."/>
            <person name="Barry K.W."/>
            <person name="Grigoriev I.V."/>
            <person name="Nagy L.G."/>
            <person name="Hibbett D."/>
            <person name="Henrissat B."/>
            <person name="Matheny P.B."/>
            <person name="Labbe J."/>
            <person name="Martin F.M."/>
        </authorList>
    </citation>
    <scope>NUCLEOTIDE SEQUENCE</scope>
    <source>
        <strain evidence="1">FP105234-sp</strain>
    </source>
</reference>
<organism evidence="1 2">
    <name type="scientific">Auriscalpium vulgare</name>
    <dbReference type="NCBI Taxonomy" id="40419"/>
    <lineage>
        <taxon>Eukaryota</taxon>
        <taxon>Fungi</taxon>
        <taxon>Dikarya</taxon>
        <taxon>Basidiomycota</taxon>
        <taxon>Agaricomycotina</taxon>
        <taxon>Agaricomycetes</taxon>
        <taxon>Russulales</taxon>
        <taxon>Auriscalpiaceae</taxon>
        <taxon>Auriscalpium</taxon>
    </lineage>
</organism>
<evidence type="ECO:0000313" key="1">
    <source>
        <dbReference type="EMBL" id="KAI0053719.1"/>
    </source>
</evidence>
<keyword evidence="2" id="KW-1185">Reference proteome</keyword>
<dbReference type="EMBL" id="MU275839">
    <property type="protein sequence ID" value="KAI0053719.1"/>
    <property type="molecule type" value="Genomic_DNA"/>
</dbReference>
<comment type="caution">
    <text evidence="1">The sequence shown here is derived from an EMBL/GenBank/DDBJ whole genome shotgun (WGS) entry which is preliminary data.</text>
</comment>
<accession>A0ACB8SB45</accession>